<dbReference type="InterPro" id="IPR002818">
    <property type="entry name" value="DJ-1/PfpI"/>
</dbReference>
<dbReference type="InterPro" id="IPR018060">
    <property type="entry name" value="HTH_AraC"/>
</dbReference>
<feature type="region of interest" description="Disordered" evidence="3">
    <location>
        <begin position="327"/>
        <end position="346"/>
    </location>
</feature>
<feature type="domain" description="HTH araC/xylS-type" evidence="4">
    <location>
        <begin position="226"/>
        <end position="324"/>
    </location>
</feature>
<comment type="caution">
    <text evidence="5">The sequence shown here is derived from an EMBL/GenBank/DDBJ whole genome shotgun (WGS) entry which is preliminary data.</text>
</comment>
<dbReference type="PANTHER" id="PTHR43130:SF3">
    <property type="entry name" value="HTH-TYPE TRANSCRIPTIONAL REGULATOR RV1931C"/>
    <property type="match status" value="1"/>
</dbReference>
<gene>
    <name evidence="5" type="ORF">GQ466_14025</name>
</gene>
<keyword evidence="1" id="KW-0805">Transcription regulation</keyword>
<dbReference type="SUPFAM" id="SSF52317">
    <property type="entry name" value="Class I glutamine amidotransferase-like"/>
    <property type="match status" value="1"/>
</dbReference>
<keyword evidence="6" id="KW-1185">Reference proteome</keyword>
<evidence type="ECO:0000313" key="6">
    <source>
        <dbReference type="Proteomes" id="UP000431901"/>
    </source>
</evidence>
<dbReference type="AlphaFoldDB" id="A0A6I4WDS9"/>
<dbReference type="SUPFAM" id="SSF46689">
    <property type="entry name" value="Homeodomain-like"/>
    <property type="match status" value="2"/>
</dbReference>
<sequence length="346" mass="36564">MANQCKNRAMTHRVAVVIRDGVLPMELGLVHQVFEAARDASGQPLYTVLTAAVAPGPVRTSADFTVFAPHGLDALADADTVVVPAAKDDDERPDGPDPVVTAAVRKAADDGTRVASVCTGAFVLAAAGLLDGRRATTHWHSGDLLRARHPGVDVDHGVLYVDEDTVLTSAGEAAGIDLCLHLVRRDHGAAVANDAARRIVVAPHRAGGQAQFVVRPVPDEADASTAAARAWALTELDRPIGLRELAARSAMSVRTFTRRFREETGLSAGEWLTRQRVERARHLLESTALPVDQIARASGFGTAVSLRNHFHAALGVTPSAYRSAFRGAPAEKEVDGPPGAGGSYRT</sequence>
<evidence type="ECO:0000256" key="2">
    <source>
        <dbReference type="ARBA" id="ARBA00023163"/>
    </source>
</evidence>
<accession>A0A6I4WDS9</accession>
<dbReference type="Gene3D" id="3.40.50.880">
    <property type="match status" value="1"/>
</dbReference>
<dbReference type="Gene3D" id="1.10.10.60">
    <property type="entry name" value="Homeodomain-like"/>
    <property type="match status" value="2"/>
</dbReference>
<evidence type="ECO:0000259" key="4">
    <source>
        <dbReference type="PROSITE" id="PS01124"/>
    </source>
</evidence>
<dbReference type="OrthoDB" id="4110300at2"/>
<dbReference type="SMART" id="SM00342">
    <property type="entry name" value="HTH_ARAC"/>
    <property type="match status" value="1"/>
</dbReference>
<organism evidence="5 6">
    <name type="scientific">Actinomadura rayongensis</name>
    <dbReference type="NCBI Taxonomy" id="1429076"/>
    <lineage>
        <taxon>Bacteria</taxon>
        <taxon>Bacillati</taxon>
        <taxon>Actinomycetota</taxon>
        <taxon>Actinomycetes</taxon>
        <taxon>Streptosporangiales</taxon>
        <taxon>Thermomonosporaceae</taxon>
        <taxon>Actinomadura</taxon>
    </lineage>
</organism>
<evidence type="ECO:0000256" key="3">
    <source>
        <dbReference type="SAM" id="MobiDB-lite"/>
    </source>
</evidence>
<reference evidence="5 6" key="1">
    <citation type="submission" date="2019-12" db="EMBL/GenBank/DDBJ databases">
        <title>Nocardia macrotermitis sp. nov. and Nocardia aurantia sp. nov., isolated from the gut of the fungus growing-termite Macrotermes natalensis.</title>
        <authorList>
            <person name="Christine B."/>
            <person name="Rene B."/>
        </authorList>
    </citation>
    <scope>NUCLEOTIDE SEQUENCE [LARGE SCALE GENOMIC DNA]</scope>
    <source>
        <strain evidence="5 6">DSM 102126</strain>
    </source>
</reference>
<dbReference type="GO" id="GO:0003700">
    <property type="term" value="F:DNA-binding transcription factor activity"/>
    <property type="evidence" value="ECO:0007669"/>
    <property type="project" value="InterPro"/>
</dbReference>
<dbReference type="GO" id="GO:0043565">
    <property type="term" value="F:sequence-specific DNA binding"/>
    <property type="evidence" value="ECO:0007669"/>
    <property type="project" value="InterPro"/>
</dbReference>
<dbReference type="InterPro" id="IPR009057">
    <property type="entry name" value="Homeodomain-like_sf"/>
</dbReference>
<name>A0A6I4WDS9_9ACTN</name>
<dbReference type="EMBL" id="WUTW01000002">
    <property type="protein sequence ID" value="MXQ65154.1"/>
    <property type="molecule type" value="Genomic_DNA"/>
</dbReference>
<keyword evidence="2" id="KW-0804">Transcription</keyword>
<evidence type="ECO:0000313" key="5">
    <source>
        <dbReference type="EMBL" id="MXQ65154.1"/>
    </source>
</evidence>
<dbReference type="InterPro" id="IPR029062">
    <property type="entry name" value="Class_I_gatase-like"/>
</dbReference>
<dbReference type="Pfam" id="PF01965">
    <property type="entry name" value="DJ-1_PfpI"/>
    <property type="match status" value="1"/>
</dbReference>
<proteinExistence type="predicted"/>
<protein>
    <submittedName>
        <fullName evidence="5">Helix-turn-helix domain-containing protein</fullName>
    </submittedName>
</protein>
<dbReference type="CDD" id="cd03137">
    <property type="entry name" value="GATase1_AraC_1"/>
    <property type="match status" value="1"/>
</dbReference>
<dbReference type="PROSITE" id="PS01124">
    <property type="entry name" value="HTH_ARAC_FAMILY_2"/>
    <property type="match status" value="1"/>
</dbReference>
<dbReference type="InterPro" id="IPR052158">
    <property type="entry name" value="INH-QAR"/>
</dbReference>
<dbReference type="Pfam" id="PF12833">
    <property type="entry name" value="HTH_18"/>
    <property type="match status" value="1"/>
</dbReference>
<dbReference type="PANTHER" id="PTHR43130">
    <property type="entry name" value="ARAC-FAMILY TRANSCRIPTIONAL REGULATOR"/>
    <property type="match status" value="1"/>
</dbReference>
<evidence type="ECO:0000256" key="1">
    <source>
        <dbReference type="ARBA" id="ARBA00023015"/>
    </source>
</evidence>
<dbReference type="Proteomes" id="UP000431901">
    <property type="component" value="Unassembled WGS sequence"/>
</dbReference>